<dbReference type="STRING" id="1823756.A4H34_00465"/>
<dbReference type="AlphaFoldDB" id="A0A179B2K7"/>
<reference evidence="1 2" key="1">
    <citation type="submission" date="2016-04" db="EMBL/GenBank/DDBJ databases">
        <title>Peptidophaga gingivicola gen. nov., sp. nov., isolated from human subgingival plaque.</title>
        <authorList>
            <person name="Beall C.J."/>
            <person name="Mokrzan E.M."/>
            <person name="Griffen A.L."/>
            <person name="Leys E.J."/>
        </authorList>
    </citation>
    <scope>NUCLEOTIDE SEQUENCE [LARGE SCALE GENOMIC DNA]</scope>
    <source>
        <strain evidence="1 2">BA112</strain>
    </source>
</reference>
<name>A0A179B2K7_9ACTO</name>
<dbReference type="EMBL" id="LVZK01000001">
    <property type="protein sequence ID" value="OAP85710.1"/>
    <property type="molecule type" value="Genomic_DNA"/>
</dbReference>
<dbReference type="Proteomes" id="UP000078368">
    <property type="component" value="Unassembled WGS sequence"/>
</dbReference>
<organism evidence="1 2">
    <name type="scientific">Peptidiphaga gingivicola</name>
    <dbReference type="NCBI Taxonomy" id="2741497"/>
    <lineage>
        <taxon>Bacteria</taxon>
        <taxon>Bacillati</taxon>
        <taxon>Actinomycetota</taxon>
        <taxon>Actinomycetes</taxon>
        <taxon>Actinomycetales</taxon>
        <taxon>Actinomycetaceae</taxon>
        <taxon>Peptidiphaga</taxon>
    </lineage>
</organism>
<evidence type="ECO:0000313" key="2">
    <source>
        <dbReference type="Proteomes" id="UP000078368"/>
    </source>
</evidence>
<keyword evidence="2" id="KW-1185">Reference proteome</keyword>
<protein>
    <submittedName>
        <fullName evidence="1">Uncharacterized protein</fullName>
    </submittedName>
</protein>
<accession>A0A179B2K7</accession>
<comment type="caution">
    <text evidence="1">The sequence shown here is derived from an EMBL/GenBank/DDBJ whole genome shotgun (WGS) entry which is preliminary data.</text>
</comment>
<proteinExistence type="predicted"/>
<evidence type="ECO:0000313" key="1">
    <source>
        <dbReference type="EMBL" id="OAP85710.1"/>
    </source>
</evidence>
<sequence>MLQMGLARRRLAAELWFSRSMAVREPRPQTPGGGLFLAIAADVLAASPADAWRQRPGSLVAHGTSRGPRLLTPVAL</sequence>
<gene>
    <name evidence="1" type="ORF">A4H34_00465</name>
</gene>